<dbReference type="Proteomes" id="UP001190700">
    <property type="component" value="Unassembled WGS sequence"/>
</dbReference>
<dbReference type="InterPro" id="IPR035892">
    <property type="entry name" value="C2_domain_sf"/>
</dbReference>
<dbReference type="PANTHER" id="PTHR45911:SF4">
    <property type="entry name" value="MULTIPLE C2 AND TRANSMEMBRANE DOMAIN-CONTAINING PROTEIN"/>
    <property type="match status" value="1"/>
</dbReference>
<proteinExistence type="predicted"/>
<feature type="compositionally biased region" description="Polar residues" evidence="3">
    <location>
        <begin position="204"/>
        <end position="216"/>
    </location>
</feature>
<dbReference type="EMBL" id="LGRX02034131">
    <property type="protein sequence ID" value="KAK3238711.1"/>
    <property type="molecule type" value="Genomic_DNA"/>
</dbReference>
<keyword evidence="1" id="KW-0479">Metal-binding</keyword>
<dbReference type="InterPro" id="IPR000008">
    <property type="entry name" value="C2_dom"/>
</dbReference>
<accession>A0AAE0BLI0</accession>
<evidence type="ECO:0000259" key="4">
    <source>
        <dbReference type="PROSITE" id="PS50004"/>
    </source>
</evidence>
<dbReference type="SUPFAM" id="SSF49562">
    <property type="entry name" value="C2 domain (Calcium/lipid-binding domain, CaLB)"/>
    <property type="match status" value="2"/>
</dbReference>
<gene>
    <name evidence="5" type="ORF">CYMTET_51300</name>
</gene>
<evidence type="ECO:0000313" key="6">
    <source>
        <dbReference type="Proteomes" id="UP001190700"/>
    </source>
</evidence>
<evidence type="ECO:0000256" key="3">
    <source>
        <dbReference type="SAM" id="MobiDB-lite"/>
    </source>
</evidence>
<dbReference type="AlphaFoldDB" id="A0AAE0BLI0"/>
<sequence length="517" mass="56041">MRKSSKKCEDISVRVCVHEARALLGKDDTGYSDPYCILTFGKACPTARTKTIDQNLNPVWQESFVLKGTSKDSLIIDCFDEDEDGSDDFLGRVIFSGAELAEYRAFTFSEACKRTTPEHAQWHNVVGRSKRSHVAGRILISAARLTYTSPEEPEENEDKAERSRTSSVRSRSSTSTSRLPSTSTEDAAAAAAADAGNAALPASTRPSSDTAPSSPAQRIEASKSKGESSLLRGLSWKRSGSSDSSKSAETPASATLAADSPPSTPKSSEDKLSVFEKNARNLREKRDNREKAAQGSTGFWGQGVGRGPSKDDDKCLRAGAGILTVTLHEARGLLAKDACGTSDPYCTLDMGRGPCRRSRCIDKCLEPKWGEQLLLAIQPGSQHLLTLDIFDKDDKMFGTDDFLGRVVFPLQAMQWEGRAGRSGGAWFTLQRRSAKSNVAGEIRVELSLSSHPDLAAVIELAHVAPTAQGVRPASLEEEEQRVLQRLAKVQDLGDDTALQVVLGELMQISSEASQRQR</sequence>
<reference evidence="5 6" key="1">
    <citation type="journal article" date="2015" name="Genome Biol. Evol.">
        <title>Comparative Genomics of a Bacterivorous Green Alga Reveals Evolutionary Causalities and Consequences of Phago-Mixotrophic Mode of Nutrition.</title>
        <authorList>
            <person name="Burns J.A."/>
            <person name="Paasch A."/>
            <person name="Narechania A."/>
            <person name="Kim E."/>
        </authorList>
    </citation>
    <scope>NUCLEOTIDE SEQUENCE [LARGE SCALE GENOMIC DNA]</scope>
    <source>
        <strain evidence="5 6">PLY_AMNH</strain>
    </source>
</reference>
<dbReference type="PROSITE" id="PS50004">
    <property type="entry name" value="C2"/>
    <property type="match status" value="2"/>
</dbReference>
<feature type="compositionally biased region" description="Low complexity" evidence="3">
    <location>
        <begin position="165"/>
        <end position="202"/>
    </location>
</feature>
<name>A0AAE0BLI0_9CHLO</name>
<feature type="region of interest" description="Disordered" evidence="3">
    <location>
        <begin position="146"/>
        <end position="311"/>
    </location>
</feature>
<organism evidence="5 6">
    <name type="scientific">Cymbomonas tetramitiformis</name>
    <dbReference type="NCBI Taxonomy" id="36881"/>
    <lineage>
        <taxon>Eukaryota</taxon>
        <taxon>Viridiplantae</taxon>
        <taxon>Chlorophyta</taxon>
        <taxon>Pyramimonadophyceae</taxon>
        <taxon>Pyramimonadales</taxon>
        <taxon>Pyramimonadaceae</taxon>
        <taxon>Cymbomonas</taxon>
    </lineage>
</organism>
<keyword evidence="2" id="KW-0106">Calcium</keyword>
<feature type="domain" description="C2" evidence="4">
    <location>
        <begin position="301"/>
        <end position="427"/>
    </location>
</feature>
<feature type="compositionally biased region" description="Basic and acidic residues" evidence="3">
    <location>
        <begin position="267"/>
        <end position="292"/>
    </location>
</feature>
<dbReference type="Pfam" id="PF00168">
    <property type="entry name" value="C2"/>
    <property type="match status" value="2"/>
</dbReference>
<feature type="domain" description="C2" evidence="4">
    <location>
        <begin position="1"/>
        <end position="123"/>
    </location>
</feature>
<evidence type="ECO:0000256" key="2">
    <source>
        <dbReference type="ARBA" id="ARBA00022837"/>
    </source>
</evidence>
<evidence type="ECO:0000256" key="1">
    <source>
        <dbReference type="ARBA" id="ARBA00022723"/>
    </source>
</evidence>
<feature type="compositionally biased region" description="Low complexity" evidence="3">
    <location>
        <begin position="236"/>
        <end position="247"/>
    </location>
</feature>
<evidence type="ECO:0000313" key="5">
    <source>
        <dbReference type="EMBL" id="KAK3238711.1"/>
    </source>
</evidence>
<keyword evidence="6" id="KW-1185">Reference proteome</keyword>
<dbReference type="CDD" id="cd00030">
    <property type="entry name" value="C2"/>
    <property type="match status" value="2"/>
</dbReference>
<dbReference type="GO" id="GO:0005509">
    <property type="term" value="F:calcium ion binding"/>
    <property type="evidence" value="ECO:0007669"/>
    <property type="project" value="TreeGrafter"/>
</dbReference>
<protein>
    <recommendedName>
        <fullName evidence="4">C2 domain-containing protein</fullName>
    </recommendedName>
</protein>
<comment type="caution">
    <text evidence="5">The sequence shown here is derived from an EMBL/GenBank/DDBJ whole genome shotgun (WGS) entry which is preliminary data.</text>
</comment>
<dbReference type="Gene3D" id="2.60.40.150">
    <property type="entry name" value="C2 domain"/>
    <property type="match status" value="2"/>
</dbReference>
<dbReference type="GO" id="GO:0016020">
    <property type="term" value="C:membrane"/>
    <property type="evidence" value="ECO:0007669"/>
    <property type="project" value="TreeGrafter"/>
</dbReference>
<dbReference type="PANTHER" id="PTHR45911">
    <property type="entry name" value="C2 DOMAIN-CONTAINING PROTEIN"/>
    <property type="match status" value="1"/>
</dbReference>
<dbReference type="SMART" id="SM00239">
    <property type="entry name" value="C2"/>
    <property type="match status" value="2"/>
</dbReference>